<dbReference type="AlphaFoldDB" id="A0A642KNX4"/>
<gene>
    <name evidence="8" type="ORF">F2Z29_12185</name>
    <name evidence="9" type="ORF">NXX45_08495</name>
</gene>
<feature type="transmembrane region" description="Helical" evidence="6">
    <location>
        <begin position="7"/>
        <end position="25"/>
    </location>
</feature>
<evidence type="ECO:0000259" key="7">
    <source>
        <dbReference type="Pfam" id="PF01694"/>
    </source>
</evidence>
<keyword evidence="3 6" id="KW-1133">Transmembrane helix</keyword>
<protein>
    <submittedName>
        <fullName evidence="8">Rhomboid family intramembrane serine protease</fullName>
    </submittedName>
</protein>
<feature type="transmembrane region" description="Helical" evidence="6">
    <location>
        <begin position="90"/>
        <end position="106"/>
    </location>
</feature>
<dbReference type="InterPro" id="IPR022764">
    <property type="entry name" value="Peptidase_S54_rhomboid_dom"/>
</dbReference>
<dbReference type="PANTHER" id="PTHR43731:SF9">
    <property type="entry name" value="SLR1461 PROTEIN"/>
    <property type="match status" value="1"/>
</dbReference>
<evidence type="ECO:0000256" key="2">
    <source>
        <dbReference type="ARBA" id="ARBA00022692"/>
    </source>
</evidence>
<dbReference type="GO" id="GO:0006508">
    <property type="term" value="P:proteolysis"/>
    <property type="evidence" value="ECO:0007669"/>
    <property type="project" value="UniProtKB-KW"/>
</dbReference>
<evidence type="ECO:0000313" key="9">
    <source>
        <dbReference type="EMBL" id="UVR58067.1"/>
    </source>
</evidence>
<evidence type="ECO:0000256" key="1">
    <source>
        <dbReference type="ARBA" id="ARBA00004141"/>
    </source>
</evidence>
<evidence type="ECO:0000256" key="5">
    <source>
        <dbReference type="SAM" id="MobiDB-lite"/>
    </source>
</evidence>
<organism evidence="8 10">
    <name type="scientific">Bacteroides fragilis</name>
    <dbReference type="NCBI Taxonomy" id="817"/>
    <lineage>
        <taxon>Bacteria</taxon>
        <taxon>Pseudomonadati</taxon>
        <taxon>Bacteroidota</taxon>
        <taxon>Bacteroidia</taxon>
        <taxon>Bacteroidales</taxon>
        <taxon>Bacteroidaceae</taxon>
        <taxon>Bacteroides</taxon>
    </lineage>
</organism>
<feature type="transmembrane region" description="Helical" evidence="6">
    <location>
        <begin position="168"/>
        <end position="186"/>
    </location>
</feature>
<dbReference type="InterPro" id="IPR035952">
    <property type="entry name" value="Rhomboid-like_sf"/>
</dbReference>
<evidence type="ECO:0000256" key="4">
    <source>
        <dbReference type="ARBA" id="ARBA00023136"/>
    </source>
</evidence>
<dbReference type="GO" id="GO:0004252">
    <property type="term" value="F:serine-type endopeptidase activity"/>
    <property type="evidence" value="ECO:0007669"/>
    <property type="project" value="InterPro"/>
</dbReference>
<dbReference type="EMBL" id="CP103216">
    <property type="protein sequence ID" value="UVR58067.1"/>
    <property type="molecule type" value="Genomic_DNA"/>
</dbReference>
<dbReference type="RefSeq" id="WP_008658807.1">
    <property type="nucleotide sequence ID" value="NZ_CABKOU010000002.1"/>
</dbReference>
<feature type="transmembrane region" description="Helical" evidence="6">
    <location>
        <begin position="137"/>
        <end position="156"/>
    </location>
</feature>
<sequence length="226" mass="25631">MRPEIRQILLTMVLPLFLIFILYMIKVLEIGMDWDFTSLGVYPLSKKGMFGIFTHPLIHSGFKHLLTNTLPLFFLSWCLFYFYRSIAPSIFLIIWIGCGAITFLIGKPAWHIGASGIIYGLAFFLFFSGLLRKYIPLIAISLLVTFLYGGLIWNMLPYFTPSGISWEGHLSGAIIGTICAFSFMGYGPQKPDPFANEEEEESVSATDETDNIETDEEEEEHEIDAE</sequence>
<keyword evidence="8" id="KW-0645">Protease</keyword>
<dbReference type="SUPFAM" id="SSF144091">
    <property type="entry name" value="Rhomboid-like"/>
    <property type="match status" value="1"/>
</dbReference>
<name>A0A642KNX4_BACFG</name>
<reference evidence="8 10" key="1">
    <citation type="journal article" date="2019" name="Nat. Med.">
        <title>A library of human gut bacterial isolates paired with longitudinal multiomics data enables mechanistic microbiome research.</title>
        <authorList>
            <person name="Poyet M."/>
            <person name="Groussin M."/>
            <person name="Gibbons S.M."/>
            <person name="Avila-Pacheco J."/>
            <person name="Jiang X."/>
            <person name="Kearney S.M."/>
            <person name="Perrotta A.R."/>
            <person name="Berdy B."/>
            <person name="Zhao S."/>
            <person name="Lieberman T.D."/>
            <person name="Swanson P.K."/>
            <person name="Smith M."/>
            <person name="Roesemann S."/>
            <person name="Alexander J.E."/>
            <person name="Rich S.A."/>
            <person name="Livny J."/>
            <person name="Vlamakis H."/>
            <person name="Clish C."/>
            <person name="Bullock K."/>
            <person name="Deik A."/>
            <person name="Scott J."/>
            <person name="Pierce K.A."/>
            <person name="Xavier R.J."/>
            <person name="Alm E.J."/>
        </authorList>
    </citation>
    <scope>NUCLEOTIDE SEQUENCE [LARGE SCALE GENOMIC DNA]</scope>
    <source>
        <strain evidence="8 10">BIOML-A7</strain>
    </source>
</reference>
<evidence type="ECO:0000313" key="8">
    <source>
        <dbReference type="EMBL" id="KAA5173339.1"/>
    </source>
</evidence>
<dbReference type="GO" id="GO:0016020">
    <property type="term" value="C:membrane"/>
    <property type="evidence" value="ECO:0007669"/>
    <property type="project" value="UniProtKB-SubCell"/>
</dbReference>
<keyword evidence="2 6" id="KW-0812">Transmembrane</keyword>
<dbReference type="InterPro" id="IPR050925">
    <property type="entry name" value="Rhomboid_protease_S54"/>
</dbReference>
<feature type="transmembrane region" description="Helical" evidence="6">
    <location>
        <begin position="65"/>
        <end position="83"/>
    </location>
</feature>
<dbReference type="EMBL" id="VWAW01000009">
    <property type="protein sequence ID" value="KAA5173339.1"/>
    <property type="molecule type" value="Genomic_DNA"/>
</dbReference>
<accession>A0A642KNX4</accession>
<feature type="domain" description="Peptidase S54 rhomboid" evidence="7">
    <location>
        <begin position="49"/>
        <end position="183"/>
    </location>
</feature>
<comment type="subcellular location">
    <subcellularLocation>
        <location evidence="1">Membrane</location>
        <topology evidence="1">Multi-pass membrane protein</topology>
    </subcellularLocation>
</comment>
<evidence type="ECO:0000313" key="10">
    <source>
        <dbReference type="Proteomes" id="UP000436803"/>
    </source>
</evidence>
<evidence type="ECO:0000256" key="3">
    <source>
        <dbReference type="ARBA" id="ARBA00022989"/>
    </source>
</evidence>
<keyword evidence="4 6" id="KW-0472">Membrane</keyword>
<dbReference type="Proteomes" id="UP000436803">
    <property type="component" value="Unassembled WGS sequence"/>
</dbReference>
<dbReference type="Gene3D" id="1.20.1540.10">
    <property type="entry name" value="Rhomboid-like"/>
    <property type="match status" value="1"/>
</dbReference>
<feature type="compositionally biased region" description="Acidic residues" evidence="5">
    <location>
        <begin position="195"/>
        <end position="226"/>
    </location>
</feature>
<keyword evidence="8" id="KW-0378">Hydrolase</keyword>
<evidence type="ECO:0000256" key="6">
    <source>
        <dbReference type="SAM" id="Phobius"/>
    </source>
</evidence>
<dbReference type="PANTHER" id="PTHR43731">
    <property type="entry name" value="RHOMBOID PROTEASE"/>
    <property type="match status" value="1"/>
</dbReference>
<feature type="region of interest" description="Disordered" evidence="5">
    <location>
        <begin position="190"/>
        <end position="226"/>
    </location>
</feature>
<feature type="transmembrane region" description="Helical" evidence="6">
    <location>
        <begin position="112"/>
        <end position="130"/>
    </location>
</feature>
<dbReference type="Proteomes" id="UP001060330">
    <property type="component" value="Chromosome"/>
</dbReference>
<reference evidence="9" key="2">
    <citation type="submission" date="2022-08" db="EMBL/GenBank/DDBJ databases">
        <title>Genome Sequencing of Bacteroides fragilis Group Isolates with Nanopore Technology.</title>
        <authorList>
            <person name="Tisza M.J."/>
            <person name="Smith D."/>
            <person name="Dekker J.P."/>
        </authorList>
    </citation>
    <scope>NUCLEOTIDE SEQUENCE</scope>
    <source>
        <strain evidence="9">BFG-70</strain>
    </source>
</reference>
<dbReference type="Pfam" id="PF01694">
    <property type="entry name" value="Rhomboid"/>
    <property type="match status" value="1"/>
</dbReference>
<proteinExistence type="predicted"/>